<sequence length="291" mass="34429">MRIYSIEFYPYKASFSYSSSSILRWFCRWTTSHGPFVSEICSKQTLILLIHFSPQIQKIHWTWASILLEDDSQLFPPAVEHVLQLVVFHLLKKKSHPQSCALVAINALAPKFLPDHVCVKWKWHQNWQQTQLSWIRVDVNRNFCLEQFLNHSWDWTRIEYVEEPVNQRYALEQLSSYPIALDESLTDWYRATRISDLPKAHYIIKAYSINGLPRMIDLVNHSFVTHHISTFTSNFETHVGVDHQMHMVYWMDLKTPMGFDTLRWIEQIESEIKICNGLVCDTRVLFSHNTT</sequence>
<organism evidence="1">
    <name type="scientific">Cyanidioschyzon merolae</name>
    <name type="common">Red alga</name>
    <dbReference type="NCBI Taxonomy" id="45157"/>
    <lineage>
        <taxon>Eukaryota</taxon>
        <taxon>Rhodophyta</taxon>
        <taxon>Bangiophyceae</taxon>
        <taxon>Cyanidiales</taxon>
        <taxon>Cyanidiaceae</taxon>
        <taxon>Cyanidioschyzon</taxon>
    </lineage>
</organism>
<dbReference type="SFLD" id="SFLDS00001">
    <property type="entry name" value="Enolase"/>
    <property type="match status" value="1"/>
</dbReference>
<evidence type="ECO:0000313" key="1">
    <source>
        <dbReference type="EMBL" id="QFV17164.1"/>
    </source>
</evidence>
<dbReference type="EMBL" id="MK231135">
    <property type="protein sequence ID" value="QFV17164.1"/>
    <property type="molecule type" value="Genomic_DNA"/>
</dbReference>
<proteinExistence type="predicted"/>
<keyword evidence="1" id="KW-0934">Plastid</keyword>
<dbReference type="Gene3D" id="3.20.20.120">
    <property type="entry name" value="Enolase-like C-terminal domain"/>
    <property type="match status" value="1"/>
</dbReference>
<dbReference type="InterPro" id="IPR036849">
    <property type="entry name" value="Enolase-like_C_sf"/>
</dbReference>
<dbReference type="AlphaFoldDB" id="A0A5P9RTQ7"/>
<keyword evidence="1" id="KW-0150">Chloroplast</keyword>
<accession>A0A5P9RTQ7</accession>
<protein>
    <submittedName>
        <fullName evidence="1">4-(2'-carboxyphenyl)-4-oxybutyric acid synthase</fullName>
    </submittedName>
</protein>
<geneLocation type="chloroplast" evidence="1"/>
<dbReference type="SUPFAM" id="SSF51604">
    <property type="entry name" value="Enolase C-terminal domain-like"/>
    <property type="match status" value="1"/>
</dbReference>
<gene>
    <name evidence="1" type="primary">menC</name>
</gene>
<dbReference type="SFLD" id="SFLDF00009">
    <property type="entry name" value="o-succinylbenzoate_synthase"/>
    <property type="match status" value="1"/>
</dbReference>
<dbReference type="SFLD" id="SFLDG00180">
    <property type="entry name" value="muconate_cycloisomerase"/>
    <property type="match status" value="1"/>
</dbReference>
<reference evidence="1" key="1">
    <citation type="submission" date="2018-11" db="EMBL/GenBank/DDBJ databases">
        <title>Complete Plastid Genome of Cyanidioschyzon merolae Isolate 5578.</title>
        <authorList>
            <person name="Bi G."/>
        </authorList>
    </citation>
    <scope>NUCLEOTIDE SEQUENCE</scope>
</reference>
<name>A0A5P9RTQ7_CYAME</name>